<evidence type="ECO:0000313" key="1">
    <source>
        <dbReference type="EMBL" id="CAG8691054.1"/>
    </source>
</evidence>
<feature type="non-terminal residue" evidence="1">
    <location>
        <position position="86"/>
    </location>
</feature>
<dbReference type="EMBL" id="CAJVQB010006759">
    <property type="protein sequence ID" value="CAG8691054.1"/>
    <property type="molecule type" value="Genomic_DNA"/>
</dbReference>
<sequence>MTSSISSDWLEIMESEVVAENHQEKNKIADFCKENSTVHNVEGSSNFCNERADYLPELAKAQLSLYNEDIEVLILPMVSNKENITS</sequence>
<proteinExistence type="predicted"/>
<protein>
    <submittedName>
        <fullName evidence="1">5226_t:CDS:1</fullName>
    </submittedName>
</protein>
<gene>
    <name evidence="1" type="ORF">GMARGA_LOCUS11516</name>
</gene>
<keyword evidence="2" id="KW-1185">Reference proteome</keyword>
<organism evidence="1 2">
    <name type="scientific">Gigaspora margarita</name>
    <dbReference type="NCBI Taxonomy" id="4874"/>
    <lineage>
        <taxon>Eukaryota</taxon>
        <taxon>Fungi</taxon>
        <taxon>Fungi incertae sedis</taxon>
        <taxon>Mucoromycota</taxon>
        <taxon>Glomeromycotina</taxon>
        <taxon>Glomeromycetes</taxon>
        <taxon>Diversisporales</taxon>
        <taxon>Gigasporaceae</taxon>
        <taxon>Gigaspora</taxon>
    </lineage>
</organism>
<comment type="caution">
    <text evidence="1">The sequence shown here is derived from an EMBL/GenBank/DDBJ whole genome shotgun (WGS) entry which is preliminary data.</text>
</comment>
<evidence type="ECO:0000313" key="2">
    <source>
        <dbReference type="Proteomes" id="UP000789901"/>
    </source>
</evidence>
<dbReference type="Proteomes" id="UP000789901">
    <property type="component" value="Unassembled WGS sequence"/>
</dbReference>
<name>A0ABN7UWH7_GIGMA</name>
<reference evidence="1 2" key="1">
    <citation type="submission" date="2021-06" db="EMBL/GenBank/DDBJ databases">
        <authorList>
            <person name="Kallberg Y."/>
            <person name="Tangrot J."/>
            <person name="Rosling A."/>
        </authorList>
    </citation>
    <scope>NUCLEOTIDE SEQUENCE [LARGE SCALE GENOMIC DNA]</scope>
    <source>
        <strain evidence="1 2">120-4 pot B 10/14</strain>
    </source>
</reference>
<accession>A0ABN7UWH7</accession>